<evidence type="ECO:0000313" key="3">
    <source>
        <dbReference type="EMBL" id="KAA0683241.1"/>
    </source>
</evidence>
<reference evidence="3 4" key="1">
    <citation type="submission" date="2018-07" db="EMBL/GenBank/DDBJ databases">
        <title>Genome sequence of Roseomonas fauriae ATCC 49958.</title>
        <authorList>
            <person name="Sant'Anna F.H."/>
            <person name="Baldani J.I."/>
            <person name="Zilli J.E."/>
            <person name="Reis V.M."/>
            <person name="Hartmann A."/>
            <person name="Cruz L."/>
            <person name="de Souza E.M."/>
            <person name="de Oliveira Pedrosa F."/>
            <person name="Passaglia L.M.P."/>
        </authorList>
    </citation>
    <scope>NUCLEOTIDE SEQUENCE [LARGE SCALE GENOMIC DNA]</scope>
    <source>
        <strain evidence="3 4">ATCC 49958</strain>
    </source>
</reference>
<feature type="chain" id="PRO_5026784516" description="Murein lipoprotein" evidence="2">
    <location>
        <begin position="27"/>
        <end position="87"/>
    </location>
</feature>
<evidence type="ECO:0000256" key="2">
    <source>
        <dbReference type="SAM" id="SignalP"/>
    </source>
</evidence>
<feature type="signal peptide" evidence="2">
    <location>
        <begin position="1"/>
        <end position="26"/>
    </location>
</feature>
<sequence length="87" mass="9035">MAMSLRNVSVVVLGTLLAAGCSGLSAEDRNLLIQTQATANDAKAEAARAASAAQQSAEQARAAAADARAANEKAERMFSRSQRKTRS</sequence>
<dbReference type="Proteomes" id="UP000476837">
    <property type="component" value="Unassembled WGS sequence"/>
</dbReference>
<feature type="compositionally biased region" description="Low complexity" evidence="1">
    <location>
        <begin position="50"/>
        <end position="68"/>
    </location>
</feature>
<comment type="caution">
    <text evidence="3">The sequence shown here is derived from an EMBL/GenBank/DDBJ whole genome shotgun (WGS) entry which is preliminary data.</text>
</comment>
<keyword evidence="2" id="KW-0732">Signal</keyword>
<dbReference type="InterPro" id="IPR021793">
    <property type="entry name" value="Oprl"/>
</dbReference>
<feature type="compositionally biased region" description="Basic and acidic residues" evidence="1">
    <location>
        <begin position="69"/>
        <end position="78"/>
    </location>
</feature>
<dbReference type="AlphaFoldDB" id="A0A6L3AY34"/>
<name>A0A6L3AY34_AZOBR</name>
<dbReference type="RefSeq" id="WP_149166349.1">
    <property type="nucleotide sequence ID" value="NZ_QOKV01000013.1"/>
</dbReference>
<evidence type="ECO:0008006" key="5">
    <source>
        <dbReference type="Google" id="ProtNLM"/>
    </source>
</evidence>
<evidence type="ECO:0000256" key="1">
    <source>
        <dbReference type="SAM" id="MobiDB-lite"/>
    </source>
</evidence>
<feature type="region of interest" description="Disordered" evidence="1">
    <location>
        <begin position="50"/>
        <end position="87"/>
    </location>
</feature>
<gene>
    <name evidence="3" type="ORF">DS837_19775</name>
</gene>
<accession>A0A6L3AY34</accession>
<proteinExistence type="predicted"/>
<protein>
    <recommendedName>
        <fullName evidence="5">Murein lipoprotein</fullName>
    </recommendedName>
</protein>
<dbReference type="PROSITE" id="PS51257">
    <property type="entry name" value="PROKAR_LIPOPROTEIN"/>
    <property type="match status" value="1"/>
</dbReference>
<dbReference type="Pfam" id="PF11839">
    <property type="entry name" value="Alanine_zipper"/>
    <property type="match status" value="1"/>
</dbReference>
<organism evidence="3 4">
    <name type="scientific">Azospirillum brasilense</name>
    <dbReference type="NCBI Taxonomy" id="192"/>
    <lineage>
        <taxon>Bacteria</taxon>
        <taxon>Pseudomonadati</taxon>
        <taxon>Pseudomonadota</taxon>
        <taxon>Alphaproteobacteria</taxon>
        <taxon>Rhodospirillales</taxon>
        <taxon>Azospirillaceae</taxon>
        <taxon>Azospirillum</taxon>
    </lineage>
</organism>
<dbReference type="EMBL" id="QOKV01000013">
    <property type="protein sequence ID" value="KAA0683241.1"/>
    <property type="molecule type" value="Genomic_DNA"/>
</dbReference>
<evidence type="ECO:0000313" key="4">
    <source>
        <dbReference type="Proteomes" id="UP000476837"/>
    </source>
</evidence>